<dbReference type="AlphaFoldDB" id="A0AAW3NA82"/>
<feature type="compositionally biased region" description="Basic and acidic residues" evidence="1">
    <location>
        <begin position="99"/>
        <end position="117"/>
    </location>
</feature>
<dbReference type="RefSeq" id="WP_059927807.1">
    <property type="nucleotide sequence ID" value="NZ_LPDO01000054.1"/>
</dbReference>
<evidence type="ECO:0000259" key="4">
    <source>
        <dbReference type="Pfam" id="PF13362"/>
    </source>
</evidence>
<dbReference type="Proteomes" id="UP000056732">
    <property type="component" value="Unassembled WGS sequence"/>
</dbReference>
<protein>
    <recommendedName>
        <fullName evidence="7">DUF927 domain-containing protein</fullName>
    </recommendedName>
</protein>
<feature type="domain" description="DUF927" evidence="2">
    <location>
        <begin position="374"/>
        <end position="655"/>
    </location>
</feature>
<evidence type="ECO:0000259" key="3">
    <source>
        <dbReference type="Pfam" id="PF08707"/>
    </source>
</evidence>
<dbReference type="InterPro" id="IPR006171">
    <property type="entry name" value="TOPRIM_dom"/>
</dbReference>
<organism evidence="5 6">
    <name type="scientific">Burkholderia ubonensis</name>
    <dbReference type="NCBI Taxonomy" id="101571"/>
    <lineage>
        <taxon>Bacteria</taxon>
        <taxon>Pseudomonadati</taxon>
        <taxon>Pseudomonadota</taxon>
        <taxon>Betaproteobacteria</taxon>
        <taxon>Burkholderiales</taxon>
        <taxon>Burkholderiaceae</taxon>
        <taxon>Burkholderia</taxon>
        <taxon>Burkholderia cepacia complex</taxon>
    </lineage>
</organism>
<dbReference type="SUPFAM" id="SSF52540">
    <property type="entry name" value="P-loop containing nucleoside triphosphate hydrolases"/>
    <property type="match status" value="1"/>
</dbReference>
<dbReference type="Pfam" id="PF06048">
    <property type="entry name" value="DUF927"/>
    <property type="match status" value="1"/>
</dbReference>
<feature type="region of interest" description="Disordered" evidence="1">
    <location>
        <begin position="87"/>
        <end position="117"/>
    </location>
</feature>
<dbReference type="InterPro" id="IPR014819">
    <property type="entry name" value="PriCT_2"/>
</dbReference>
<feature type="domain" description="Toprim" evidence="4">
    <location>
        <begin position="232"/>
        <end position="331"/>
    </location>
</feature>
<feature type="domain" description="Primase C-terminal 2" evidence="3">
    <location>
        <begin position="8"/>
        <end position="80"/>
    </location>
</feature>
<dbReference type="CDD" id="cd01029">
    <property type="entry name" value="TOPRIM_primases"/>
    <property type="match status" value="1"/>
</dbReference>
<gene>
    <name evidence="5" type="ORF">WK53_31785</name>
</gene>
<dbReference type="InterPro" id="IPR009270">
    <property type="entry name" value="DUF927"/>
</dbReference>
<evidence type="ECO:0000313" key="6">
    <source>
        <dbReference type="Proteomes" id="UP000056732"/>
    </source>
</evidence>
<name>A0AAW3NA82_9BURK</name>
<evidence type="ECO:0000259" key="2">
    <source>
        <dbReference type="Pfam" id="PF06048"/>
    </source>
</evidence>
<dbReference type="Pfam" id="PF08707">
    <property type="entry name" value="PriCT_2"/>
    <property type="match status" value="1"/>
</dbReference>
<dbReference type="Pfam" id="PF13362">
    <property type="entry name" value="Toprim_3"/>
    <property type="match status" value="1"/>
</dbReference>
<dbReference type="InterPro" id="IPR027417">
    <property type="entry name" value="P-loop_NTPase"/>
</dbReference>
<proteinExistence type="predicted"/>
<comment type="caution">
    <text evidence="5">The sequence shown here is derived from an EMBL/GenBank/DDBJ whole genome shotgun (WGS) entry which is preliminary data.</text>
</comment>
<dbReference type="GO" id="GO:0016817">
    <property type="term" value="F:hydrolase activity, acting on acid anhydrides"/>
    <property type="evidence" value="ECO:0007669"/>
    <property type="project" value="InterPro"/>
</dbReference>
<accession>A0AAW3NA82</accession>
<sequence length="936" mass="99118">MIDEEGRIRAALDCIPADLPRDEWARIGTALKHERGDGGFELFDEWSRGGDSYDAAAVRSTWRSLSADGGVKIGTLFHVAKQYGFDTRNPDAATADPAEQERRRAEREQRAANDAQARETRALAAAGLAETVWRAASPASTDHLYLARKGVRPVDTLREIDAGKLAALIGRQPKRGDDLLVGRILIAPVMVGGKLSTLEMIDGDGRKSALAGGVKSGGYWAAQAMPEALDVVLIAEGVATALSARECTGHPAIASLSVGQMEAAARAMRERYPNAALVLLADLDKASGSAHKTAVNAAQAVGARLAVPDFESNRDPGWTDFNDLHLARGADVVKVAIEVALADRVSIDVRHAESPDDGDEPDFVDDPQPRYVVSDDGIFHVGIEYSRKAGGHVEKPPLWLSDRIDIVGRGEDEAGRAYRILSWRSRGSGGARKIAFPLALVGEREGLARLRGGGLAIATKRAALELLADFIQVEGEDTMHCVTERGGWVHGAYILPSGEVIGTPSLPLHYAGDASAASAYAAKGDVAGWRKSVARLARGNSRPMLALGAAFAAPLLKLVDLESGGLHLYGPSGCGKTTSAKVGASVWGFPRDQVLNWDSTALALANAAAARNDGLMLLDEIGQGGAEAVSMAAYRLFNGVAKGQGARDGGNREQARWRVLVLSTGEVDLSGFLGAGGKRVRAGQEVRLASLPADAGKGFGAFDQLNGLASGGQLAEALEDATRQYHGAVGREFVEHVSTGIDAVGERLHKAIKRAHARLPGNASGQVRRVASRFAVVGEALEIATGAGFTGWGEGEAEAAITKCFDEWLGRYGTGDREESQLIDQAEGWFGANVSSRFIDCRGETSPDWPPRIANVAGYLKPDPGGAMAWLVLPAAFEGEVSEGFDRSFAATVLERAGMLQKGNDGKATSKHRTPDVKGAPRRFYKFVSIVATESE</sequence>
<reference evidence="5 6" key="1">
    <citation type="submission" date="2015-11" db="EMBL/GenBank/DDBJ databases">
        <title>Expanding the genomic diversity of Burkholderia species for the development of highly accurate diagnostics.</title>
        <authorList>
            <person name="Sahl J."/>
            <person name="Keim P."/>
            <person name="Wagner D."/>
        </authorList>
    </citation>
    <scope>NUCLEOTIDE SEQUENCE [LARGE SCALE GENOMIC DNA]</scope>
    <source>
        <strain evidence="5 6">MSMB1137WGS</strain>
    </source>
</reference>
<evidence type="ECO:0000313" key="5">
    <source>
        <dbReference type="EMBL" id="KVT56536.1"/>
    </source>
</evidence>
<evidence type="ECO:0000256" key="1">
    <source>
        <dbReference type="SAM" id="MobiDB-lite"/>
    </source>
</evidence>
<dbReference type="EMBL" id="LPDO01000054">
    <property type="protein sequence ID" value="KVT56536.1"/>
    <property type="molecule type" value="Genomic_DNA"/>
</dbReference>
<dbReference type="InterPro" id="IPR034154">
    <property type="entry name" value="TOPRIM_DnaG/twinkle"/>
</dbReference>
<evidence type="ECO:0008006" key="7">
    <source>
        <dbReference type="Google" id="ProtNLM"/>
    </source>
</evidence>